<dbReference type="Proteomes" id="UP001152795">
    <property type="component" value="Unassembled WGS sequence"/>
</dbReference>
<dbReference type="OrthoDB" id="5971203at2759"/>
<dbReference type="InterPro" id="IPR002181">
    <property type="entry name" value="Fibrinogen_a/b/g_C_dom"/>
</dbReference>
<keyword evidence="2" id="KW-1185">Reference proteome</keyword>
<dbReference type="Pfam" id="PF00147">
    <property type="entry name" value="Fibrinogen_C"/>
    <property type="match status" value="1"/>
</dbReference>
<name>A0A6S7KKK1_PARCT</name>
<dbReference type="InterPro" id="IPR014716">
    <property type="entry name" value="Fibrinogen_a/b/g_C_1"/>
</dbReference>
<evidence type="ECO:0000313" key="1">
    <source>
        <dbReference type="EMBL" id="CAB4027792.1"/>
    </source>
</evidence>
<dbReference type="InterPro" id="IPR036056">
    <property type="entry name" value="Fibrinogen-like_C"/>
</dbReference>
<comment type="caution">
    <text evidence="1">The sequence shown here is derived from an EMBL/GenBank/DDBJ whole genome shotgun (WGS) entry which is preliminary data.</text>
</comment>
<reference evidence="1" key="1">
    <citation type="submission" date="2020-04" db="EMBL/GenBank/DDBJ databases">
        <authorList>
            <person name="Alioto T."/>
            <person name="Alioto T."/>
            <person name="Gomez Garrido J."/>
        </authorList>
    </citation>
    <scope>NUCLEOTIDE SEQUENCE</scope>
    <source>
        <strain evidence="1">A484AB</strain>
    </source>
</reference>
<dbReference type="EMBL" id="CACRXK020015020">
    <property type="protein sequence ID" value="CAB4027792.1"/>
    <property type="molecule type" value="Genomic_DNA"/>
</dbReference>
<dbReference type="Gene3D" id="3.90.215.10">
    <property type="entry name" value="Gamma Fibrinogen, chain A, domain 1"/>
    <property type="match status" value="1"/>
</dbReference>
<dbReference type="NCBIfam" id="NF040941">
    <property type="entry name" value="GGGWT_bact"/>
    <property type="match status" value="1"/>
</dbReference>
<evidence type="ECO:0000313" key="2">
    <source>
        <dbReference type="Proteomes" id="UP001152795"/>
    </source>
</evidence>
<sequence>MCSKEEPNFYFWKSMDGSSTLGEYFDPAVDCSDVVDRVPDATDGFYWIYLKEVKTVVKAWCDVTTDGGGYLLVARKNDSVTWTVPSSKETVDPFGKPHWSSIFGNMKMLDIRFQFSTTSEFKDTKAHWSFRLANKRRFRELLIRDRGGCTEHNPGIGDIAFVKDLQIEKIVNRNFHCSLFGGHLSPSIGWGMMNKCLQTPCAGFAFLPGISLRLDDSGSFSYSAKDNFTRSGIWHSSTAFMGCSHGKCCACYGPKGGTDNYCLKNCTAINGGKVAKQVVTWVWIRSSLPKRVWRKCIDFTITGQDGKVENYRLDEETGLKEKVNENV</sequence>
<proteinExistence type="predicted"/>
<dbReference type="SUPFAM" id="SSF56496">
    <property type="entry name" value="Fibrinogen C-terminal domain-like"/>
    <property type="match status" value="1"/>
</dbReference>
<organism evidence="1 2">
    <name type="scientific">Paramuricea clavata</name>
    <name type="common">Red gorgonian</name>
    <name type="synonym">Violescent sea-whip</name>
    <dbReference type="NCBI Taxonomy" id="317549"/>
    <lineage>
        <taxon>Eukaryota</taxon>
        <taxon>Metazoa</taxon>
        <taxon>Cnidaria</taxon>
        <taxon>Anthozoa</taxon>
        <taxon>Octocorallia</taxon>
        <taxon>Malacalcyonacea</taxon>
        <taxon>Plexauridae</taxon>
        <taxon>Paramuricea</taxon>
    </lineage>
</organism>
<gene>
    <name evidence="1" type="ORF">PACLA_8A083830</name>
</gene>
<dbReference type="AlphaFoldDB" id="A0A6S7KKK1"/>
<accession>A0A6S7KKK1</accession>
<protein>
    <submittedName>
        <fullName evidence="1">Uncharacterized protein</fullName>
    </submittedName>
</protein>